<dbReference type="AlphaFoldDB" id="A0A336NGQ7"/>
<protein>
    <submittedName>
        <fullName evidence="1">Uncharacterized protein</fullName>
    </submittedName>
</protein>
<name>A0A336NGQ7_BARGR</name>
<proteinExistence type="predicted"/>
<organism evidence="1 2">
    <name type="scientific">Bartonella grahamii</name>
    <dbReference type="NCBI Taxonomy" id="33045"/>
    <lineage>
        <taxon>Bacteria</taxon>
        <taxon>Pseudomonadati</taxon>
        <taxon>Pseudomonadota</taxon>
        <taxon>Alphaproteobacteria</taxon>
        <taxon>Hyphomicrobiales</taxon>
        <taxon>Bartonellaceae</taxon>
        <taxon>Bartonella</taxon>
    </lineage>
</organism>
<gene>
    <name evidence="1" type="ORF">NCTC12860_01092</name>
</gene>
<sequence length="76" mass="8201">MIVVFLSNAIPVLAKKIDIIEQLLLAMAKAAKSYSQGKMLLSAHANSNSIGALSKGFDLLKASYLTALNTAQQWHQ</sequence>
<accession>A0A336NGQ7</accession>
<dbReference type="Proteomes" id="UP000253846">
    <property type="component" value="Unassembled WGS sequence"/>
</dbReference>
<dbReference type="RefSeq" id="WP_143711771.1">
    <property type="nucleotide sequence ID" value="NZ_CACVBG010000001.1"/>
</dbReference>
<reference evidence="1 2" key="1">
    <citation type="submission" date="2018-06" db="EMBL/GenBank/DDBJ databases">
        <authorList>
            <consortium name="Pathogen Informatics"/>
            <person name="Doyle S."/>
        </authorList>
    </citation>
    <scope>NUCLEOTIDE SEQUENCE [LARGE SCALE GENOMIC DNA]</scope>
    <source>
        <strain evidence="1 2">NCTC12860</strain>
    </source>
</reference>
<evidence type="ECO:0000313" key="1">
    <source>
        <dbReference type="EMBL" id="SSZ39871.1"/>
    </source>
</evidence>
<evidence type="ECO:0000313" key="2">
    <source>
        <dbReference type="Proteomes" id="UP000253846"/>
    </source>
</evidence>
<dbReference type="EMBL" id="UFTD01000001">
    <property type="protein sequence ID" value="SSZ39871.1"/>
    <property type="molecule type" value="Genomic_DNA"/>
</dbReference>